<dbReference type="SMART" id="SM00385">
    <property type="entry name" value="CYCLIN"/>
    <property type="match status" value="1"/>
</dbReference>
<gene>
    <name evidence="12" type="ORF">g.8562</name>
</gene>
<feature type="domain" description="Retinoblastoma-associated protein A-box" evidence="11">
    <location>
        <begin position="430"/>
        <end position="622"/>
    </location>
</feature>
<dbReference type="GO" id="GO:0005634">
    <property type="term" value="C:nucleus"/>
    <property type="evidence" value="ECO:0007669"/>
    <property type="project" value="UniProtKB-SubCell"/>
</dbReference>
<comment type="subcellular location">
    <subcellularLocation>
        <location evidence="1">Nucleus</location>
    </subcellularLocation>
</comment>
<evidence type="ECO:0000256" key="3">
    <source>
        <dbReference type="ARBA" id="ARBA00022491"/>
    </source>
</evidence>
<dbReference type="InterPro" id="IPR002720">
    <property type="entry name" value="RB_A"/>
</dbReference>
<dbReference type="InterPro" id="IPR028309">
    <property type="entry name" value="RB_fam"/>
</dbReference>
<dbReference type="Gene3D" id="1.10.472.10">
    <property type="entry name" value="Cyclin-like"/>
    <property type="match status" value="3"/>
</dbReference>
<evidence type="ECO:0000256" key="8">
    <source>
        <dbReference type="SAM" id="MobiDB-lite"/>
    </source>
</evidence>
<evidence type="ECO:0000256" key="7">
    <source>
        <dbReference type="ARBA" id="ARBA00023306"/>
    </source>
</evidence>
<accession>A0A1B6GVC6</accession>
<dbReference type="InterPro" id="IPR036915">
    <property type="entry name" value="Cyclin-like_sf"/>
</dbReference>
<dbReference type="InterPro" id="IPR013763">
    <property type="entry name" value="Cyclin-like_dom"/>
</dbReference>
<evidence type="ECO:0000313" key="12">
    <source>
        <dbReference type="EMBL" id="JAS66400.1"/>
    </source>
</evidence>
<name>A0A1B6GVC6_9HEMI</name>
<keyword evidence="7" id="KW-0131">Cell cycle</keyword>
<dbReference type="SUPFAM" id="SSF47954">
    <property type="entry name" value="Cyclin-like"/>
    <property type="match status" value="2"/>
</dbReference>
<dbReference type="GO" id="GO:0005667">
    <property type="term" value="C:transcription regulator complex"/>
    <property type="evidence" value="ECO:0007669"/>
    <property type="project" value="TreeGrafter"/>
</dbReference>
<dbReference type="PANTHER" id="PTHR13742:SF17">
    <property type="entry name" value="RE32990P-RELATED"/>
    <property type="match status" value="1"/>
</dbReference>
<protein>
    <recommendedName>
        <fullName evidence="13">Retinoblastoma-like protein 1</fullName>
    </recommendedName>
</protein>
<evidence type="ECO:0000256" key="2">
    <source>
        <dbReference type="ARBA" id="ARBA00009475"/>
    </source>
</evidence>
<dbReference type="FunFam" id="1.10.472.10:FF:000035">
    <property type="entry name" value="RB transcriptional corepressor-like 1"/>
    <property type="match status" value="1"/>
</dbReference>
<dbReference type="SMART" id="SM01368">
    <property type="entry name" value="RB_A"/>
    <property type="match status" value="1"/>
</dbReference>
<proteinExistence type="inferred from homology"/>
<dbReference type="Pfam" id="PF01858">
    <property type="entry name" value="RB_A"/>
    <property type="match status" value="1"/>
</dbReference>
<evidence type="ECO:0000259" key="11">
    <source>
        <dbReference type="SMART" id="SM01368"/>
    </source>
</evidence>
<dbReference type="Pfam" id="PF11934">
    <property type="entry name" value="DUF3452"/>
    <property type="match status" value="1"/>
</dbReference>
<dbReference type="InterPro" id="IPR024599">
    <property type="entry name" value="RB_N"/>
</dbReference>
<dbReference type="AlphaFoldDB" id="A0A1B6GVC6"/>
<dbReference type="CDD" id="cd20600">
    <property type="entry name" value="CYCLIN_RBL"/>
    <property type="match status" value="1"/>
</dbReference>
<keyword evidence="5" id="KW-0804">Transcription</keyword>
<keyword evidence="3" id="KW-0678">Repressor</keyword>
<comment type="similarity">
    <text evidence="2">Belongs to the retinoblastoma protein (RB) family.</text>
</comment>
<sequence>MGLSGETEEDVYKKHQDLCQDLNMDKDSANEAWQSYENIRQNYTLEGDQLHWLGCALYVACRKATAPTVGRANMLVEGNLVSLTRLLRLCNLSLIQFFSKSKKWADMTNLSPEFRDKINRLERNFAVSMVIFKKFQPIFNDMFVEPTNDQPRQSKSKKQRNLPCTPSRVFDFVWTLFVCVKSEFPEISDDLVNSYHLLLACCDLIFANSVMADRTDLLNNKFPGLPKNYGERNYQPPTEPPCIIYQLCSKHDGILVEAKGIKEYCWKNHMKKLFERKVLRGEPKTLSGLLDIANFDLNLKAINKVYEEYVLSVGDFDERIFLAKCKQLRVDRLQCDPGPASAPHVCSAPSVCSPDRPALRALNTTGDDANTDIGTPTKLVGNTPIGDISEKLQAKRNLNQQMGSISQLTPATPLTGRKYLKSKEQGQNVTPVSTATQTVQRLQSLLSGRQAAPSPWLLQTISRVCETDPKIEKKVGRLGEKFCAEYTQTTPNHLGTHIDFAQKRLQLAETLFYKLLENILKDEIKKPNFDCNSLLQHEMFHHTLFACCLEIVIYSYNSQQRTFPWVLTALDIEPYHFYKIIEVTVRAEDQLSRDMVKHLNLIEEQILEALAWRGNSPLWEAIDASELPIPSCEDVSLPGQLLEDNPTPTPLNNPAIRRLVLPGVTQSPGPSASERFHSPVTSAIAKKKLFIENTGGVCTVKPGQSLLQAKLKPPVSSTGEELEARKMTSVIINPVSLKEKQSKPNRPRRTGSLGLFFRKFYHVASVRMQELCNHLELKETELRRKIWTCFEHSIVEHSDLMLDRHLDQILMCAVYVMCKIEGLDKPFTEVMKCYRLQPQSASHVYRSVLLSSRHRRTETKPSGVPVLETENRCDIIKFYNSVYVQKMQNFVRKFANGNAQNGSLTLSPLPVTRSVPMSPRRRVSDMHSVFIRPLTSSEPNAFPPSPTRPLSYCFSRSPAKDLKAINSMMREADFQAGRKVGKRLLNDDNSEEDGGSPPKQPNFVASKIQDLVVDRLIAKSQDS</sequence>
<feature type="region of interest" description="Disordered" evidence="8">
    <location>
        <begin position="977"/>
        <end position="1005"/>
    </location>
</feature>
<dbReference type="SMART" id="SM01367">
    <property type="entry name" value="DUF3452"/>
    <property type="match status" value="1"/>
</dbReference>
<evidence type="ECO:0000259" key="10">
    <source>
        <dbReference type="SMART" id="SM01367"/>
    </source>
</evidence>
<dbReference type="GO" id="GO:0000785">
    <property type="term" value="C:chromatin"/>
    <property type="evidence" value="ECO:0007669"/>
    <property type="project" value="TreeGrafter"/>
</dbReference>
<dbReference type="PANTHER" id="PTHR13742">
    <property type="entry name" value="RETINOBLASTOMA-ASSOCIATED PROTEIN RB -RELATED"/>
    <property type="match status" value="1"/>
</dbReference>
<dbReference type="GO" id="GO:0030154">
    <property type="term" value="P:cell differentiation"/>
    <property type="evidence" value="ECO:0007669"/>
    <property type="project" value="TreeGrafter"/>
</dbReference>
<evidence type="ECO:0000256" key="4">
    <source>
        <dbReference type="ARBA" id="ARBA00023015"/>
    </source>
</evidence>
<feature type="domain" description="Cyclin-like" evidence="9">
    <location>
        <begin position="766"/>
        <end position="853"/>
    </location>
</feature>
<keyword evidence="4" id="KW-0805">Transcription regulation</keyword>
<evidence type="ECO:0000259" key="9">
    <source>
        <dbReference type="SMART" id="SM00385"/>
    </source>
</evidence>
<feature type="domain" description="Retinoblastoma-associated protein N-terminal" evidence="10">
    <location>
        <begin position="64"/>
        <end position="208"/>
    </location>
</feature>
<evidence type="ECO:0000256" key="6">
    <source>
        <dbReference type="ARBA" id="ARBA00023242"/>
    </source>
</evidence>
<dbReference type="GO" id="GO:0000977">
    <property type="term" value="F:RNA polymerase II transcription regulatory region sequence-specific DNA binding"/>
    <property type="evidence" value="ECO:0007669"/>
    <property type="project" value="TreeGrafter"/>
</dbReference>
<reference evidence="12" key="1">
    <citation type="submission" date="2015-11" db="EMBL/GenBank/DDBJ databases">
        <title>De novo transcriptome assembly of four potential Pierce s Disease insect vectors from Arizona vineyards.</title>
        <authorList>
            <person name="Tassone E.E."/>
        </authorList>
    </citation>
    <scope>NUCLEOTIDE SEQUENCE</scope>
</reference>
<dbReference type="InterPro" id="IPR002719">
    <property type="entry name" value="RB_B"/>
</dbReference>
<dbReference type="GO" id="GO:0006357">
    <property type="term" value="P:regulation of transcription by RNA polymerase II"/>
    <property type="evidence" value="ECO:0007669"/>
    <property type="project" value="InterPro"/>
</dbReference>
<dbReference type="EMBL" id="GECZ01003369">
    <property type="protein sequence ID" value="JAS66400.1"/>
    <property type="molecule type" value="Transcribed_RNA"/>
</dbReference>
<evidence type="ECO:0000256" key="1">
    <source>
        <dbReference type="ARBA" id="ARBA00004123"/>
    </source>
</evidence>
<organism evidence="12">
    <name type="scientific">Cuerna arida</name>
    <dbReference type="NCBI Taxonomy" id="1464854"/>
    <lineage>
        <taxon>Eukaryota</taxon>
        <taxon>Metazoa</taxon>
        <taxon>Ecdysozoa</taxon>
        <taxon>Arthropoda</taxon>
        <taxon>Hexapoda</taxon>
        <taxon>Insecta</taxon>
        <taxon>Pterygota</taxon>
        <taxon>Neoptera</taxon>
        <taxon>Paraneoptera</taxon>
        <taxon>Hemiptera</taxon>
        <taxon>Auchenorrhyncha</taxon>
        <taxon>Membracoidea</taxon>
        <taxon>Cicadellidae</taxon>
        <taxon>Cicadellinae</taxon>
        <taxon>Proconiini</taxon>
        <taxon>Cuerna</taxon>
    </lineage>
</organism>
<keyword evidence="6" id="KW-0539">Nucleus</keyword>
<dbReference type="GO" id="GO:2000134">
    <property type="term" value="P:negative regulation of G1/S transition of mitotic cell cycle"/>
    <property type="evidence" value="ECO:0007669"/>
    <property type="project" value="TreeGrafter"/>
</dbReference>
<dbReference type="Gene3D" id="1.10.472.140">
    <property type="match status" value="1"/>
</dbReference>
<dbReference type="Pfam" id="PF01857">
    <property type="entry name" value="RB_B"/>
    <property type="match status" value="1"/>
</dbReference>
<evidence type="ECO:0008006" key="13">
    <source>
        <dbReference type="Google" id="ProtNLM"/>
    </source>
</evidence>
<evidence type="ECO:0000256" key="5">
    <source>
        <dbReference type="ARBA" id="ARBA00023163"/>
    </source>
</evidence>